<evidence type="ECO:0000313" key="4">
    <source>
        <dbReference type="Proteomes" id="UP001487740"/>
    </source>
</evidence>
<dbReference type="PANTHER" id="PTHR12910:SF2">
    <property type="entry name" value="NADH DEHYDROGENASE [UBIQUINONE] 1 ALPHA SUBCOMPLEX SUBUNIT 12"/>
    <property type="match status" value="1"/>
</dbReference>
<evidence type="ECO:0000256" key="1">
    <source>
        <dbReference type="ARBA" id="ARBA00007355"/>
    </source>
</evidence>
<comment type="similarity">
    <text evidence="1 2">Belongs to the complex I NDUFA12 subunit family.</text>
</comment>
<organism evidence="3 4">
    <name type="scientific">Scylla paramamosain</name>
    <name type="common">Mud crab</name>
    <dbReference type="NCBI Taxonomy" id="85552"/>
    <lineage>
        <taxon>Eukaryota</taxon>
        <taxon>Metazoa</taxon>
        <taxon>Ecdysozoa</taxon>
        <taxon>Arthropoda</taxon>
        <taxon>Crustacea</taxon>
        <taxon>Multicrustacea</taxon>
        <taxon>Malacostraca</taxon>
        <taxon>Eumalacostraca</taxon>
        <taxon>Eucarida</taxon>
        <taxon>Decapoda</taxon>
        <taxon>Pleocyemata</taxon>
        <taxon>Brachyura</taxon>
        <taxon>Eubrachyura</taxon>
        <taxon>Portunoidea</taxon>
        <taxon>Portunidae</taxon>
        <taxon>Portuninae</taxon>
        <taxon>Scylla</taxon>
    </lineage>
</organism>
<protein>
    <recommendedName>
        <fullName evidence="2">NADH dehydrogenase [ubiquinone] 1 alpha subcomplex subunit 12</fullName>
    </recommendedName>
</protein>
<sequence length="140" mass="15821">MASYFGIDKIFKALRIIRDHGGIRASLYQLYRVDDLKDGTLVGEDAMGNKYYENKQLTLGRNRWVIYNPSVGTDYDGSMVPAEWFGWLHHKTDQPPTKVAPTSYGWQSGHQMNVTGTADAYMPYSTTKPKVEAWTPPKAA</sequence>
<gene>
    <name evidence="3" type="ORF">O3P69_009605</name>
</gene>
<dbReference type="AlphaFoldDB" id="A0AAW0SU73"/>
<keyword evidence="2" id="KW-0472">Membrane</keyword>
<dbReference type="GO" id="GO:0005743">
    <property type="term" value="C:mitochondrial inner membrane"/>
    <property type="evidence" value="ECO:0007669"/>
    <property type="project" value="UniProtKB-SubCell"/>
</dbReference>
<accession>A0AAW0SU73</accession>
<evidence type="ECO:0000256" key="2">
    <source>
        <dbReference type="RuleBase" id="RU363103"/>
    </source>
</evidence>
<dbReference type="EMBL" id="JARAKH010000044">
    <property type="protein sequence ID" value="KAK8378979.1"/>
    <property type="molecule type" value="Genomic_DNA"/>
</dbReference>
<comment type="caution">
    <text evidence="3">The sequence shown here is derived from an EMBL/GenBank/DDBJ whole genome shotgun (WGS) entry which is preliminary data.</text>
</comment>
<evidence type="ECO:0000313" key="3">
    <source>
        <dbReference type="EMBL" id="KAK8378979.1"/>
    </source>
</evidence>
<comment type="subunit">
    <text evidence="2">Complex I is composed of 45 different subunits.</text>
</comment>
<keyword evidence="2" id="KW-0496">Mitochondrion</keyword>
<dbReference type="InterPro" id="IPR007763">
    <property type="entry name" value="NDUFA12"/>
</dbReference>
<comment type="subcellular location">
    <subcellularLocation>
        <location evidence="2">Mitochondrion inner membrane</location>
        <topology evidence="2">Peripheral membrane protein</topology>
        <orientation evidence="2">Matrix side</orientation>
    </subcellularLocation>
</comment>
<dbReference type="PANTHER" id="PTHR12910">
    <property type="entry name" value="NADH-UBIQUINONE OXIDOREDUCTASE SUBUNIT B17.2"/>
    <property type="match status" value="1"/>
</dbReference>
<name>A0AAW0SU73_SCYPA</name>
<proteinExistence type="inferred from homology"/>
<keyword evidence="2" id="KW-0679">Respiratory chain</keyword>
<comment type="function">
    <text evidence="2">Accessory subunit of the mitochondrial membrane respiratory chain NADH dehydrogenase (Complex I), that is believed not to be involved in catalysis. Complex I functions in the transfer of electrons from NADH to the respiratory chain. The immediate electron acceptor for the enzyme is believed to be ubiquinone.</text>
</comment>
<keyword evidence="2" id="KW-0249">Electron transport</keyword>
<dbReference type="Proteomes" id="UP001487740">
    <property type="component" value="Unassembled WGS sequence"/>
</dbReference>
<dbReference type="GO" id="GO:0006979">
    <property type="term" value="P:response to oxidative stress"/>
    <property type="evidence" value="ECO:0007669"/>
    <property type="project" value="TreeGrafter"/>
</dbReference>
<dbReference type="Pfam" id="PF05071">
    <property type="entry name" value="NDUFA12"/>
    <property type="match status" value="1"/>
</dbReference>
<dbReference type="GO" id="GO:0045271">
    <property type="term" value="C:respiratory chain complex I"/>
    <property type="evidence" value="ECO:0007669"/>
    <property type="project" value="InterPro"/>
</dbReference>
<keyword evidence="2" id="KW-0813">Transport</keyword>
<keyword evidence="4" id="KW-1185">Reference proteome</keyword>
<keyword evidence="2" id="KW-0999">Mitochondrion inner membrane</keyword>
<reference evidence="3 4" key="1">
    <citation type="submission" date="2023-03" db="EMBL/GenBank/DDBJ databases">
        <title>High-quality genome of Scylla paramamosain provides insights in environmental adaptation.</title>
        <authorList>
            <person name="Zhang L."/>
        </authorList>
    </citation>
    <scope>NUCLEOTIDE SEQUENCE [LARGE SCALE GENOMIC DNA]</scope>
    <source>
        <strain evidence="3">LZ_2023a</strain>
        <tissue evidence="3">Muscle</tissue>
    </source>
</reference>